<feature type="domain" description="Peptidase C14 caspase" evidence="1">
    <location>
        <begin position="49"/>
        <end position="226"/>
    </location>
</feature>
<dbReference type="Pfam" id="PF00656">
    <property type="entry name" value="Peptidase_C14"/>
    <property type="match status" value="1"/>
</dbReference>
<dbReference type="InterPro" id="IPR011600">
    <property type="entry name" value="Pept_C14_caspase"/>
</dbReference>
<proteinExistence type="predicted"/>
<dbReference type="GO" id="GO:0006508">
    <property type="term" value="P:proteolysis"/>
    <property type="evidence" value="ECO:0007669"/>
    <property type="project" value="InterPro"/>
</dbReference>
<accession>A0A8E2F4A7</accession>
<dbReference type="OrthoDB" id="1911848at2759"/>
<dbReference type="AlphaFoldDB" id="A0A8E2F4A7"/>
<reference evidence="2 3" key="1">
    <citation type="journal article" date="2016" name="Nat. Commun.">
        <title>Ectomycorrhizal ecology is imprinted in the genome of the dominant symbiotic fungus Cenococcum geophilum.</title>
        <authorList>
            <consortium name="DOE Joint Genome Institute"/>
            <person name="Peter M."/>
            <person name="Kohler A."/>
            <person name="Ohm R.A."/>
            <person name="Kuo A."/>
            <person name="Krutzmann J."/>
            <person name="Morin E."/>
            <person name="Arend M."/>
            <person name="Barry K.W."/>
            <person name="Binder M."/>
            <person name="Choi C."/>
            <person name="Clum A."/>
            <person name="Copeland A."/>
            <person name="Grisel N."/>
            <person name="Haridas S."/>
            <person name="Kipfer T."/>
            <person name="LaButti K."/>
            <person name="Lindquist E."/>
            <person name="Lipzen A."/>
            <person name="Maire R."/>
            <person name="Meier B."/>
            <person name="Mihaltcheva S."/>
            <person name="Molinier V."/>
            <person name="Murat C."/>
            <person name="Poggeler S."/>
            <person name="Quandt C.A."/>
            <person name="Sperisen C."/>
            <person name="Tritt A."/>
            <person name="Tisserant E."/>
            <person name="Crous P.W."/>
            <person name="Henrissat B."/>
            <person name="Nehls U."/>
            <person name="Egli S."/>
            <person name="Spatafora J.W."/>
            <person name="Grigoriev I.V."/>
            <person name="Martin F.M."/>
        </authorList>
    </citation>
    <scope>NUCLEOTIDE SEQUENCE [LARGE SCALE GENOMIC DNA]</scope>
    <source>
        <strain evidence="2 3">CBS 207.34</strain>
    </source>
</reference>
<evidence type="ECO:0000313" key="2">
    <source>
        <dbReference type="EMBL" id="OCL10306.1"/>
    </source>
</evidence>
<protein>
    <recommendedName>
        <fullName evidence="1">Peptidase C14 caspase domain-containing protein</fullName>
    </recommendedName>
</protein>
<sequence length="270" mass="30544">MPKHQKSAIPSLRARDSQISNAAYRMIRLITLYWKEDPTEDGTKKGKNFSEEARKLRQFCEKHLGFEIESFDIPLENSQSELLGYINRTVSVVNRAKKEKECPALLIFHYGGHGDPNDQDPDDQRRGKAVWAQKERGGPTLLWGEIQETLSASEADILLVIDCCYAAHAARSSLAPRLPSRPKIQLLAACSEKTLGPGPKSFTRAFMNDLLVELQQHPQATIDKIHLRLCNRKDRLYSIPILVSLISDPNGENIRLHSLKPLHARSSRIF</sequence>
<dbReference type="Gene3D" id="3.40.50.1460">
    <property type="match status" value="1"/>
</dbReference>
<dbReference type="EMBL" id="KV749268">
    <property type="protein sequence ID" value="OCL10306.1"/>
    <property type="molecule type" value="Genomic_DNA"/>
</dbReference>
<name>A0A8E2F4A7_9PEZI</name>
<dbReference type="GO" id="GO:0004197">
    <property type="term" value="F:cysteine-type endopeptidase activity"/>
    <property type="evidence" value="ECO:0007669"/>
    <property type="project" value="InterPro"/>
</dbReference>
<evidence type="ECO:0000259" key="1">
    <source>
        <dbReference type="Pfam" id="PF00656"/>
    </source>
</evidence>
<organism evidence="2 3">
    <name type="scientific">Glonium stellatum</name>
    <dbReference type="NCBI Taxonomy" id="574774"/>
    <lineage>
        <taxon>Eukaryota</taxon>
        <taxon>Fungi</taxon>
        <taxon>Dikarya</taxon>
        <taxon>Ascomycota</taxon>
        <taxon>Pezizomycotina</taxon>
        <taxon>Dothideomycetes</taxon>
        <taxon>Pleosporomycetidae</taxon>
        <taxon>Gloniales</taxon>
        <taxon>Gloniaceae</taxon>
        <taxon>Glonium</taxon>
    </lineage>
</organism>
<evidence type="ECO:0000313" key="3">
    <source>
        <dbReference type="Proteomes" id="UP000250140"/>
    </source>
</evidence>
<dbReference type="Proteomes" id="UP000250140">
    <property type="component" value="Unassembled WGS sequence"/>
</dbReference>
<keyword evidence="3" id="KW-1185">Reference proteome</keyword>
<gene>
    <name evidence="2" type="ORF">AOQ84DRAFT_321</name>
</gene>